<evidence type="ECO:0000256" key="10">
    <source>
        <dbReference type="SAM" id="SignalP"/>
    </source>
</evidence>
<feature type="signal peptide" evidence="10">
    <location>
        <begin position="1"/>
        <end position="19"/>
    </location>
</feature>
<dbReference type="PANTHER" id="PTHR23421">
    <property type="entry name" value="BETA-GALACTOSIDASE RELATED"/>
    <property type="match status" value="1"/>
</dbReference>
<dbReference type="RefSeq" id="XP_046006801.1">
    <property type="nucleotide sequence ID" value="XM_046160584.1"/>
</dbReference>
<dbReference type="SUPFAM" id="SSF51445">
    <property type="entry name" value="(Trans)glycosidases"/>
    <property type="match status" value="1"/>
</dbReference>
<dbReference type="SUPFAM" id="SSF49785">
    <property type="entry name" value="Galactose-binding domain-like"/>
    <property type="match status" value="2"/>
</dbReference>
<dbReference type="InterPro" id="IPR008979">
    <property type="entry name" value="Galactose-bd-like_sf"/>
</dbReference>
<sequence length="1069" mass="115657">MVAFAKWLALLGLAASAAAQDDPSIDWPVHDNNITELVQWDHHSFFVNGQRLFVFSGEFHYFRIPVPELWRDLLEKVKAAGFNAFSIYNSWGYHNPVEGVLDFENGAHNFTSIMELAKELGMYMIIRPGPYINAEANGGGFPLWVTTGEYGALRNDDPRYTEAWKPYMTAISKVIRPHLITNGGNVILYQIENELNGQWKDIEKRVDNPPIQNYMQSLYDNARENGIDVPLTHNAPNMFGYSWSRDFSSAKGNMDVVGLDSYPSCWSCNLDECTGTNGEYVAYSPTQPNFMPELQGGSYNPWGGPEGGCPGDIGTDFANMFYRNLIYQRITAVSLYMLYGGTNWGNHGAPIVATSYDYSAPISENRILWDKYYETKLLTQFTRIAHDLPYTNRLGNSTRYSTNPAIAASELRNPDTGAAFYVVMHAYSPSATLEKFQLKVNTSAGELTIPQHGSQIAVNGHQAKILVTDFRFGNKTLLYSTAEVLTYAVLDGKEILALWVPTGESGEFVVKGAAYANVLSCRGCSNVQIYPTGDSVAVAFTQNTGMSLIGLPDGSKIVLLDRSHAYRFWSPALNNDPQSLPDTNVLVQGPYLVRSARLTENGECLALKGDLANATSVSVFASEAIKTLTWNDKQVVIKSRENGIIVGELAGAPSTFKLPALTGWKVADGLPEIGKDYDASGRAWIIANKTETANPTKPAPNNPVLYADDYGVHAGTQLFRATFPTTSTPPTAVFLSLSGGTAFGYSAWLNGAYIGSWHGSASTATQNVTLSFANATLASTTTTTTTTTTAATSDTASTQDENILFIVMDNMGHDQRSEALNPRGILNATLLLPLPTPSSSSNGAGSENEQQQQQHGFTSWKIAGTAGSDTRSVLDPVRGFLAEGGLYGERVGAHLPGFPDSEWESVVAAVASTAATTKTTLGVPGAGMRIFRTTLPGLAVPRGLDVSVSFRLTAPRPGRDRLRALLFVNGYQYGRFVPHVGNQVVFPVPPGVLDYSGGGGDAAGAAAGSQSNKATTGNTIVVMVWSQDAAGAEVDVEWGVDFVHETSFDMAFDAGGLRPGWDESRMAYV</sequence>
<dbReference type="Gene3D" id="2.60.120.260">
    <property type="entry name" value="Galactose-binding domain-like"/>
    <property type="match status" value="2"/>
</dbReference>
<dbReference type="OrthoDB" id="1657402at2759"/>
<accession>A0A9P8XUU9</accession>
<evidence type="ECO:0000313" key="13">
    <source>
        <dbReference type="Proteomes" id="UP000756346"/>
    </source>
</evidence>
<dbReference type="PRINTS" id="PR00742">
    <property type="entry name" value="GLHYDRLASE35"/>
</dbReference>
<protein>
    <recommendedName>
        <fullName evidence="3">beta-galactosidase</fullName>
        <ecNumber evidence="3">3.2.1.23</ecNumber>
    </recommendedName>
</protein>
<evidence type="ECO:0000256" key="9">
    <source>
        <dbReference type="SAM" id="MobiDB-lite"/>
    </source>
</evidence>
<name>A0A9P8XUU9_9PEZI</name>
<dbReference type="Pfam" id="PF01301">
    <property type="entry name" value="Glyco_hydro_35"/>
    <property type="match status" value="1"/>
</dbReference>
<dbReference type="FunFam" id="3.20.20.80:FF:000040">
    <property type="entry name" value="Beta-galactosidase A"/>
    <property type="match status" value="1"/>
</dbReference>
<evidence type="ECO:0000256" key="2">
    <source>
        <dbReference type="ARBA" id="ARBA00009809"/>
    </source>
</evidence>
<keyword evidence="7" id="KW-0326">Glycosidase</keyword>
<dbReference type="SUPFAM" id="SSF117100">
    <property type="entry name" value="Beta-galactosidase LacA, domain 3"/>
    <property type="match status" value="1"/>
</dbReference>
<comment type="catalytic activity">
    <reaction evidence="1">
        <text>Hydrolysis of terminal non-reducing beta-D-galactose residues in beta-D-galactosides.</text>
        <dbReference type="EC" id="3.2.1.23"/>
    </reaction>
</comment>
<dbReference type="InterPro" id="IPR001944">
    <property type="entry name" value="Glycoside_Hdrlase_35"/>
</dbReference>
<dbReference type="EMBL" id="JAGTJQ010000011">
    <property type="protein sequence ID" value="KAH7018534.1"/>
    <property type="molecule type" value="Genomic_DNA"/>
</dbReference>
<dbReference type="InterPro" id="IPR017853">
    <property type="entry name" value="GH"/>
</dbReference>
<dbReference type="FunFam" id="2.102.20.10:FF:000001">
    <property type="entry name" value="Beta-galactosidase A"/>
    <property type="match status" value="1"/>
</dbReference>
<evidence type="ECO:0000313" key="12">
    <source>
        <dbReference type="EMBL" id="KAH7018534.1"/>
    </source>
</evidence>
<evidence type="ECO:0000256" key="8">
    <source>
        <dbReference type="RuleBase" id="RU003679"/>
    </source>
</evidence>
<dbReference type="InterPro" id="IPR025300">
    <property type="entry name" value="BetaGal_jelly_roll_dom"/>
</dbReference>
<proteinExistence type="inferred from homology"/>
<feature type="domain" description="Beta-galactosidase" evidence="11">
    <location>
        <begin position="387"/>
        <end position="568"/>
    </location>
</feature>
<dbReference type="GO" id="GO:0004565">
    <property type="term" value="F:beta-galactosidase activity"/>
    <property type="evidence" value="ECO:0007669"/>
    <property type="project" value="UniProtKB-EC"/>
</dbReference>
<evidence type="ECO:0000256" key="1">
    <source>
        <dbReference type="ARBA" id="ARBA00001412"/>
    </source>
</evidence>
<dbReference type="Pfam" id="PF13364">
    <property type="entry name" value="BetaGal_ABD2"/>
    <property type="match status" value="2"/>
</dbReference>
<dbReference type="Proteomes" id="UP000756346">
    <property type="component" value="Unassembled WGS sequence"/>
</dbReference>
<dbReference type="GeneID" id="70190130"/>
<comment type="similarity">
    <text evidence="2 8">Belongs to the glycosyl hydrolase 35 family.</text>
</comment>
<keyword evidence="6" id="KW-0325">Glycoprotein</keyword>
<organism evidence="12 13">
    <name type="scientific">Microdochium trichocladiopsis</name>
    <dbReference type="NCBI Taxonomy" id="1682393"/>
    <lineage>
        <taxon>Eukaryota</taxon>
        <taxon>Fungi</taxon>
        <taxon>Dikarya</taxon>
        <taxon>Ascomycota</taxon>
        <taxon>Pezizomycotina</taxon>
        <taxon>Sordariomycetes</taxon>
        <taxon>Xylariomycetidae</taxon>
        <taxon>Xylariales</taxon>
        <taxon>Microdochiaceae</taxon>
        <taxon>Microdochium</taxon>
    </lineage>
</organism>
<dbReference type="Gene3D" id="2.102.20.10">
    <property type="entry name" value="Beta-galactosidase, domain 2"/>
    <property type="match status" value="1"/>
</dbReference>
<evidence type="ECO:0000256" key="3">
    <source>
        <dbReference type="ARBA" id="ARBA00012756"/>
    </source>
</evidence>
<gene>
    <name evidence="12" type="ORF">B0I36DRAFT_377693</name>
</gene>
<evidence type="ECO:0000256" key="4">
    <source>
        <dbReference type="ARBA" id="ARBA00022729"/>
    </source>
</evidence>
<feature type="compositionally biased region" description="Low complexity" evidence="9">
    <location>
        <begin position="836"/>
        <end position="849"/>
    </location>
</feature>
<keyword evidence="13" id="KW-1185">Reference proteome</keyword>
<dbReference type="EC" id="3.2.1.23" evidence="3"/>
<dbReference type="Gene3D" id="2.60.390.10">
    <property type="entry name" value="Beta-galactosidase, domain 3"/>
    <property type="match status" value="1"/>
</dbReference>
<dbReference type="InterPro" id="IPR018954">
    <property type="entry name" value="Betagal_dom2"/>
</dbReference>
<feature type="chain" id="PRO_5040428601" description="beta-galactosidase" evidence="10">
    <location>
        <begin position="20"/>
        <end position="1069"/>
    </location>
</feature>
<evidence type="ECO:0000256" key="5">
    <source>
        <dbReference type="ARBA" id="ARBA00022801"/>
    </source>
</evidence>
<dbReference type="InterPro" id="IPR025972">
    <property type="entry name" value="BetaGal_dom3"/>
</dbReference>
<keyword evidence="5 12" id="KW-0378">Hydrolase</keyword>
<feature type="region of interest" description="Disordered" evidence="9">
    <location>
        <begin position="836"/>
        <end position="856"/>
    </location>
</feature>
<dbReference type="SMART" id="SM01029">
    <property type="entry name" value="BetaGal_dom2"/>
    <property type="match status" value="1"/>
</dbReference>
<evidence type="ECO:0000259" key="11">
    <source>
        <dbReference type="SMART" id="SM01029"/>
    </source>
</evidence>
<dbReference type="InterPro" id="IPR031330">
    <property type="entry name" value="Gly_Hdrlase_35_cat"/>
</dbReference>
<dbReference type="AlphaFoldDB" id="A0A9P8XUU9"/>
<dbReference type="GO" id="GO:0005975">
    <property type="term" value="P:carbohydrate metabolic process"/>
    <property type="evidence" value="ECO:0007669"/>
    <property type="project" value="InterPro"/>
</dbReference>
<dbReference type="Pfam" id="PF13363">
    <property type="entry name" value="BetaGal_dom3"/>
    <property type="match status" value="1"/>
</dbReference>
<dbReference type="InterPro" id="IPR037110">
    <property type="entry name" value="Betagal_dom2_sf"/>
</dbReference>
<dbReference type="InterPro" id="IPR036833">
    <property type="entry name" value="BetaGal_dom3_sf"/>
</dbReference>
<dbReference type="Pfam" id="PF10435">
    <property type="entry name" value="BetaGal_dom2"/>
    <property type="match status" value="1"/>
</dbReference>
<evidence type="ECO:0000256" key="7">
    <source>
        <dbReference type="ARBA" id="ARBA00023295"/>
    </source>
</evidence>
<dbReference type="SUPFAM" id="SSF51011">
    <property type="entry name" value="Glycosyl hydrolase domain"/>
    <property type="match status" value="1"/>
</dbReference>
<reference evidence="12" key="1">
    <citation type="journal article" date="2021" name="Nat. Commun.">
        <title>Genetic determinants of endophytism in the Arabidopsis root mycobiome.</title>
        <authorList>
            <person name="Mesny F."/>
            <person name="Miyauchi S."/>
            <person name="Thiergart T."/>
            <person name="Pickel B."/>
            <person name="Atanasova L."/>
            <person name="Karlsson M."/>
            <person name="Huettel B."/>
            <person name="Barry K.W."/>
            <person name="Haridas S."/>
            <person name="Chen C."/>
            <person name="Bauer D."/>
            <person name="Andreopoulos W."/>
            <person name="Pangilinan J."/>
            <person name="LaButti K."/>
            <person name="Riley R."/>
            <person name="Lipzen A."/>
            <person name="Clum A."/>
            <person name="Drula E."/>
            <person name="Henrissat B."/>
            <person name="Kohler A."/>
            <person name="Grigoriev I.V."/>
            <person name="Martin F.M."/>
            <person name="Hacquard S."/>
        </authorList>
    </citation>
    <scope>NUCLEOTIDE SEQUENCE</scope>
    <source>
        <strain evidence="12">MPI-CAGE-CH-0230</strain>
    </source>
</reference>
<dbReference type="Gene3D" id="3.20.20.80">
    <property type="entry name" value="Glycosidases"/>
    <property type="match status" value="1"/>
</dbReference>
<keyword evidence="4 10" id="KW-0732">Signal</keyword>
<comment type="caution">
    <text evidence="12">The sequence shown here is derived from an EMBL/GenBank/DDBJ whole genome shotgun (WGS) entry which is preliminary data.</text>
</comment>
<evidence type="ECO:0000256" key="6">
    <source>
        <dbReference type="ARBA" id="ARBA00023180"/>
    </source>
</evidence>